<evidence type="ECO:0000256" key="9">
    <source>
        <dbReference type="SAM" id="MobiDB-lite"/>
    </source>
</evidence>
<organism evidence="12">
    <name type="scientific">Octactis speculum</name>
    <dbReference type="NCBI Taxonomy" id="3111310"/>
    <lineage>
        <taxon>Eukaryota</taxon>
        <taxon>Sar</taxon>
        <taxon>Stramenopiles</taxon>
        <taxon>Ochrophyta</taxon>
        <taxon>Dictyochophyceae</taxon>
        <taxon>Dictyochales</taxon>
        <taxon>Dictyochaceae</taxon>
        <taxon>Octactis</taxon>
    </lineage>
</organism>
<feature type="binding site" evidence="8">
    <location>
        <position position="481"/>
    </location>
    <ligand>
        <name>ATP</name>
        <dbReference type="ChEBI" id="CHEBI:30616"/>
    </ligand>
</feature>
<evidence type="ECO:0000256" key="1">
    <source>
        <dbReference type="ARBA" id="ARBA00022527"/>
    </source>
</evidence>
<dbReference type="PROSITE" id="PS50011">
    <property type="entry name" value="PROTEIN_KINASE_DOM"/>
    <property type="match status" value="1"/>
</dbReference>
<dbReference type="Gene3D" id="1.10.510.10">
    <property type="entry name" value="Transferase(Phosphotransferase) domain 1"/>
    <property type="match status" value="1"/>
</dbReference>
<dbReference type="CDD" id="cd00038">
    <property type="entry name" value="CAP_ED"/>
    <property type="match status" value="3"/>
</dbReference>
<keyword evidence="5" id="KW-0418">Kinase</keyword>
<dbReference type="PROSITE" id="PS00107">
    <property type="entry name" value="PROTEIN_KINASE_ATP"/>
    <property type="match status" value="1"/>
</dbReference>
<feature type="compositionally biased region" description="Polar residues" evidence="9">
    <location>
        <begin position="1"/>
        <end position="19"/>
    </location>
</feature>
<keyword evidence="3" id="KW-0808">Transferase</keyword>
<dbReference type="SUPFAM" id="SSF56112">
    <property type="entry name" value="Protein kinase-like (PK-like)"/>
    <property type="match status" value="1"/>
</dbReference>
<keyword evidence="4 8" id="KW-0547">Nucleotide-binding</keyword>
<feature type="domain" description="Protein kinase" evidence="10">
    <location>
        <begin position="454"/>
        <end position="717"/>
    </location>
</feature>
<keyword evidence="6 8" id="KW-0067">ATP-binding</keyword>
<evidence type="ECO:0000259" key="11">
    <source>
        <dbReference type="PROSITE" id="PS50042"/>
    </source>
</evidence>
<keyword evidence="2" id="KW-0140">cGMP</keyword>
<dbReference type="SMART" id="SM00220">
    <property type="entry name" value="S_TKc"/>
    <property type="match status" value="1"/>
</dbReference>
<evidence type="ECO:0000313" key="12">
    <source>
        <dbReference type="EMBL" id="CAD9373447.1"/>
    </source>
</evidence>
<sequence length="770" mass="86221">MGLCQSTNGTTGATSQSGNSEEHLHEKVKRLKKMRELVFEEKPDLDFKPEETPAMEKDAETRTLIKTAVKKNPKMDWIKDSEADYIARYATRRAISAGEAVITQGEEGHEFFVIGIGKFSVIDETTQNTVVTLPTPNGGGTSFGELALLVNAPRSHTIKADIDGEVWVVERKIFRCATANAHAKSRNDDMKLLSRVDMLQRLSPSVLDQIIQASSHQIYEPGNVIITKGEKGKTLFIIAEGQCEVTGFDVQPGGPSSATKKAGDYFGEHAIRDGNNIRDATVTATTRCDLFYVTYDEVNKAVGSLEALITEQENSEKLSNVKILEGLSNEERRAAARKFKTVFIKSGSTIIEENTVGKCFYIISKGTVNVSSNQSGDLTELKNGDHFGEMALLSSKKTSATITAITDVELLMLSDSDFSDVVDGQIENGLLKTAKVRQEERRAKVEKNIPYEKLKFVAVLGAGTFGRVKQVLYNDEVYALKILHKAEIVRHKQQDNVLNEKNVMMMCHHPLILRLHKTYKDRYRVFMLIEFCRGGELFTRIHDQNSARRDGLDEKAARFYGFGVALALSYLRQHHIAYRDLKPENMLIDEKGYPKLIDFGFAKVLTGQTWTLCGTPEYMAPEIILGRGYDFAVDWWAFGILLYEMLAGCSPFHDPNGVDQRIVCQNIVQGKLKFVKAKSIFKPESKTLITKLLQREKSNRPGTGAKGGSEVTDFPWFASLDVGTYLNKQVKNVPWLPPKDPLDTSNFYSCDVDDSFDKNFQDPSNWDKDF</sequence>
<dbReference type="SMART" id="SM00100">
    <property type="entry name" value="cNMP"/>
    <property type="match status" value="3"/>
</dbReference>
<evidence type="ECO:0000256" key="4">
    <source>
        <dbReference type="ARBA" id="ARBA00022741"/>
    </source>
</evidence>
<dbReference type="PROSITE" id="PS00888">
    <property type="entry name" value="CNMP_BINDING_1"/>
    <property type="match status" value="2"/>
</dbReference>
<dbReference type="PANTHER" id="PTHR24353:SF143">
    <property type="entry name" value="PROTEIN KINASE DOMAIN-CONTAINING PROTEIN"/>
    <property type="match status" value="1"/>
</dbReference>
<dbReference type="Gene3D" id="2.60.120.10">
    <property type="entry name" value="Jelly Rolls"/>
    <property type="match status" value="3"/>
</dbReference>
<evidence type="ECO:0000256" key="5">
    <source>
        <dbReference type="ARBA" id="ARBA00022777"/>
    </source>
</evidence>
<evidence type="ECO:0000256" key="2">
    <source>
        <dbReference type="ARBA" id="ARBA00022535"/>
    </source>
</evidence>
<dbReference type="GO" id="GO:0030553">
    <property type="term" value="F:cGMP binding"/>
    <property type="evidence" value="ECO:0007669"/>
    <property type="project" value="UniProtKB-KW"/>
</dbReference>
<accession>A0A7S2F4V7</accession>
<dbReference type="Pfam" id="PF00027">
    <property type="entry name" value="cNMP_binding"/>
    <property type="match status" value="3"/>
</dbReference>
<dbReference type="InterPro" id="IPR017441">
    <property type="entry name" value="Protein_kinase_ATP_BS"/>
</dbReference>
<reference evidence="12" key="1">
    <citation type="submission" date="2021-01" db="EMBL/GenBank/DDBJ databases">
        <authorList>
            <person name="Corre E."/>
            <person name="Pelletier E."/>
            <person name="Niang G."/>
            <person name="Scheremetjew M."/>
            <person name="Finn R."/>
            <person name="Kale V."/>
            <person name="Holt S."/>
            <person name="Cochrane G."/>
            <person name="Meng A."/>
            <person name="Brown T."/>
            <person name="Cohen L."/>
        </authorList>
    </citation>
    <scope>NUCLEOTIDE SEQUENCE</scope>
    <source>
        <strain evidence="12">CCMP1381</strain>
    </source>
</reference>
<dbReference type="PROSITE" id="PS00108">
    <property type="entry name" value="PROTEIN_KINASE_ST"/>
    <property type="match status" value="1"/>
</dbReference>
<dbReference type="PANTHER" id="PTHR24353">
    <property type="entry name" value="CYCLIC NUCLEOTIDE-DEPENDENT PROTEIN KINASE"/>
    <property type="match status" value="1"/>
</dbReference>
<dbReference type="AlphaFoldDB" id="A0A7S2F4V7"/>
<evidence type="ECO:0000256" key="7">
    <source>
        <dbReference type="ARBA" id="ARBA00022992"/>
    </source>
</evidence>
<keyword evidence="7" id="KW-0142">cGMP-binding</keyword>
<dbReference type="SUPFAM" id="SSF51206">
    <property type="entry name" value="cAMP-binding domain-like"/>
    <property type="match status" value="3"/>
</dbReference>
<feature type="region of interest" description="Disordered" evidence="9">
    <location>
        <begin position="1"/>
        <end position="27"/>
    </location>
</feature>
<dbReference type="Pfam" id="PF00069">
    <property type="entry name" value="Pkinase"/>
    <property type="match status" value="1"/>
</dbReference>
<dbReference type="InterPro" id="IPR008271">
    <property type="entry name" value="Ser/Thr_kinase_AS"/>
</dbReference>
<dbReference type="InterPro" id="IPR018488">
    <property type="entry name" value="cNMP-bd_CS"/>
</dbReference>
<evidence type="ECO:0000259" key="10">
    <source>
        <dbReference type="PROSITE" id="PS50011"/>
    </source>
</evidence>
<dbReference type="InterPro" id="IPR018490">
    <property type="entry name" value="cNMP-bd_dom_sf"/>
</dbReference>
<evidence type="ECO:0000256" key="6">
    <source>
        <dbReference type="ARBA" id="ARBA00022840"/>
    </source>
</evidence>
<protein>
    <submittedName>
        <fullName evidence="12">Uncharacterized protein</fullName>
    </submittedName>
</protein>
<dbReference type="PROSITE" id="PS50042">
    <property type="entry name" value="CNMP_BINDING_3"/>
    <property type="match status" value="3"/>
</dbReference>
<dbReference type="EMBL" id="HBGS01003683">
    <property type="protein sequence ID" value="CAD9373447.1"/>
    <property type="molecule type" value="Transcribed_RNA"/>
</dbReference>
<feature type="domain" description="Cyclic nucleotide-binding" evidence="11">
    <location>
        <begin position="323"/>
        <end position="422"/>
    </location>
</feature>
<name>A0A7S2F4V7_9STRA</name>
<dbReference type="InterPro" id="IPR011009">
    <property type="entry name" value="Kinase-like_dom_sf"/>
</dbReference>
<proteinExistence type="predicted"/>
<evidence type="ECO:0000256" key="3">
    <source>
        <dbReference type="ARBA" id="ARBA00022679"/>
    </source>
</evidence>
<dbReference type="InterPro" id="IPR000719">
    <property type="entry name" value="Prot_kinase_dom"/>
</dbReference>
<gene>
    <name evidence="12" type="ORF">DSPE1174_LOCUS1890</name>
</gene>
<dbReference type="InterPro" id="IPR014710">
    <property type="entry name" value="RmlC-like_jellyroll"/>
</dbReference>
<feature type="domain" description="Cyclic nucleotide-binding" evidence="11">
    <location>
        <begin position="198"/>
        <end position="303"/>
    </location>
</feature>
<feature type="domain" description="Cyclic nucleotide-binding" evidence="11">
    <location>
        <begin position="89"/>
        <end position="175"/>
    </location>
</feature>
<dbReference type="InterPro" id="IPR000595">
    <property type="entry name" value="cNMP-bd_dom"/>
</dbReference>
<dbReference type="Gene3D" id="3.30.200.20">
    <property type="entry name" value="Phosphorylase Kinase, domain 1"/>
    <property type="match status" value="1"/>
</dbReference>
<evidence type="ECO:0000256" key="8">
    <source>
        <dbReference type="PROSITE-ProRule" id="PRU10141"/>
    </source>
</evidence>
<dbReference type="GO" id="GO:0005524">
    <property type="term" value="F:ATP binding"/>
    <property type="evidence" value="ECO:0007669"/>
    <property type="project" value="UniProtKB-UniRule"/>
</dbReference>
<dbReference type="GO" id="GO:0004674">
    <property type="term" value="F:protein serine/threonine kinase activity"/>
    <property type="evidence" value="ECO:0007669"/>
    <property type="project" value="UniProtKB-KW"/>
</dbReference>
<keyword evidence="1" id="KW-0723">Serine/threonine-protein kinase</keyword>